<organism evidence="1">
    <name type="scientific">Gaeumannomyces tritici (strain R3-111a-1)</name>
    <name type="common">Wheat and barley take-all root rot fungus</name>
    <name type="synonym">Gaeumannomyces graminis var. tritici</name>
    <dbReference type="NCBI Taxonomy" id="644352"/>
    <lineage>
        <taxon>Eukaryota</taxon>
        <taxon>Fungi</taxon>
        <taxon>Dikarya</taxon>
        <taxon>Ascomycota</taxon>
        <taxon>Pezizomycotina</taxon>
        <taxon>Sordariomycetes</taxon>
        <taxon>Sordariomycetidae</taxon>
        <taxon>Magnaporthales</taxon>
        <taxon>Magnaporthaceae</taxon>
        <taxon>Gaeumannomyces</taxon>
    </lineage>
</organism>
<dbReference type="EnsemblFungi" id="EJT80170">
    <property type="protein sequence ID" value="EJT80170"/>
    <property type="gene ID" value="GGTG_00173"/>
</dbReference>
<reference evidence="1" key="3">
    <citation type="submission" date="2010-09" db="EMBL/GenBank/DDBJ databases">
        <title>Annotation of Gaeumannomyces graminis var. tritici R3-111a-1.</title>
        <authorList>
            <consortium name="The Broad Institute Genome Sequencing Platform"/>
            <person name="Ma L.-J."/>
            <person name="Dead R."/>
            <person name="Young S.K."/>
            <person name="Zeng Q."/>
            <person name="Gargeya S."/>
            <person name="Fitzgerald M."/>
            <person name="Haas B."/>
            <person name="Abouelleil A."/>
            <person name="Alvarado L."/>
            <person name="Arachchi H.M."/>
            <person name="Berlin A."/>
            <person name="Brown A."/>
            <person name="Chapman S.B."/>
            <person name="Chen Z."/>
            <person name="Dunbar C."/>
            <person name="Freedman E."/>
            <person name="Gearin G."/>
            <person name="Gellesch M."/>
            <person name="Goldberg J."/>
            <person name="Griggs A."/>
            <person name="Gujja S."/>
            <person name="Heiman D."/>
            <person name="Howarth C."/>
            <person name="Larson L."/>
            <person name="Lui A."/>
            <person name="MacDonald P.J.P."/>
            <person name="Mehta T."/>
            <person name="Montmayeur A."/>
            <person name="Murphy C."/>
            <person name="Neiman D."/>
            <person name="Pearson M."/>
            <person name="Priest M."/>
            <person name="Roberts A."/>
            <person name="Saif S."/>
            <person name="Shea T."/>
            <person name="Shenoy N."/>
            <person name="Sisk P."/>
            <person name="Stolte C."/>
            <person name="Sykes S."/>
            <person name="Yandava C."/>
            <person name="Wortman J."/>
            <person name="Nusbaum C."/>
            <person name="Birren B."/>
        </authorList>
    </citation>
    <scope>NUCLEOTIDE SEQUENCE</scope>
    <source>
        <strain evidence="1">R3-111a-1</strain>
    </source>
</reference>
<proteinExistence type="predicted"/>
<dbReference type="GeneID" id="20340631"/>
<reference evidence="2" key="4">
    <citation type="journal article" date="2015" name="G3 (Bethesda)">
        <title>Genome sequences of three phytopathogenic species of the Magnaporthaceae family of fungi.</title>
        <authorList>
            <person name="Okagaki L.H."/>
            <person name="Nunes C.C."/>
            <person name="Sailsbery J."/>
            <person name="Clay B."/>
            <person name="Brown D."/>
            <person name="John T."/>
            <person name="Oh Y."/>
            <person name="Young N."/>
            <person name="Fitzgerald M."/>
            <person name="Haas B.J."/>
            <person name="Zeng Q."/>
            <person name="Young S."/>
            <person name="Adiconis X."/>
            <person name="Fan L."/>
            <person name="Levin J.Z."/>
            <person name="Mitchell T.K."/>
            <person name="Okubara P.A."/>
            <person name="Farman M.L."/>
            <person name="Kohn L.M."/>
            <person name="Birren B."/>
            <person name="Ma L.-J."/>
            <person name="Dean R.A."/>
        </authorList>
    </citation>
    <scope>NUCLEOTIDE SEQUENCE</scope>
    <source>
        <strain evidence="2">R3-111a-1</strain>
    </source>
</reference>
<reference evidence="2" key="5">
    <citation type="submission" date="2018-04" db="UniProtKB">
        <authorList>
            <consortium name="EnsemblFungi"/>
        </authorList>
    </citation>
    <scope>IDENTIFICATION</scope>
    <source>
        <strain evidence="2">R3-111a-1</strain>
    </source>
</reference>
<reference evidence="1" key="2">
    <citation type="submission" date="2010-07" db="EMBL/GenBank/DDBJ databases">
        <authorList>
            <consortium name="The Broad Institute Genome Sequencing Platform"/>
            <consortium name="Broad Institute Genome Sequencing Center for Infectious Disease"/>
            <person name="Ma L.-J."/>
            <person name="Dead R."/>
            <person name="Young S."/>
            <person name="Zeng Q."/>
            <person name="Koehrsen M."/>
            <person name="Alvarado L."/>
            <person name="Berlin A."/>
            <person name="Chapman S.B."/>
            <person name="Chen Z."/>
            <person name="Freedman E."/>
            <person name="Gellesch M."/>
            <person name="Goldberg J."/>
            <person name="Griggs A."/>
            <person name="Gujja S."/>
            <person name="Heilman E.R."/>
            <person name="Heiman D."/>
            <person name="Hepburn T."/>
            <person name="Howarth C."/>
            <person name="Jen D."/>
            <person name="Larson L."/>
            <person name="Mehta T."/>
            <person name="Neiman D."/>
            <person name="Pearson M."/>
            <person name="Roberts A."/>
            <person name="Saif S."/>
            <person name="Shea T."/>
            <person name="Shenoy N."/>
            <person name="Sisk P."/>
            <person name="Stolte C."/>
            <person name="Sykes S."/>
            <person name="Walk T."/>
            <person name="White J."/>
            <person name="Yandava C."/>
            <person name="Haas B."/>
            <person name="Nusbaum C."/>
            <person name="Birren B."/>
        </authorList>
    </citation>
    <scope>NUCLEOTIDE SEQUENCE</scope>
    <source>
        <strain evidence="1">R3-111a-1</strain>
    </source>
</reference>
<evidence type="ECO:0000313" key="3">
    <source>
        <dbReference type="Proteomes" id="UP000006039"/>
    </source>
</evidence>
<keyword evidence="3" id="KW-1185">Reference proteome</keyword>
<protein>
    <submittedName>
        <fullName evidence="1 2">Uncharacterized protein</fullName>
    </submittedName>
</protein>
<dbReference type="Proteomes" id="UP000006039">
    <property type="component" value="Unassembled WGS sequence"/>
</dbReference>
<accession>J3NFY0</accession>
<name>J3NFY0_GAET3</name>
<evidence type="ECO:0000313" key="2">
    <source>
        <dbReference type="EnsemblFungi" id="EJT80170"/>
    </source>
</evidence>
<evidence type="ECO:0000313" key="1">
    <source>
        <dbReference type="EMBL" id="EJT80170.1"/>
    </source>
</evidence>
<dbReference type="EMBL" id="GL385395">
    <property type="protein sequence ID" value="EJT80170.1"/>
    <property type="molecule type" value="Genomic_DNA"/>
</dbReference>
<reference evidence="3" key="1">
    <citation type="submission" date="2010-07" db="EMBL/GenBank/DDBJ databases">
        <title>The genome sequence of Gaeumannomyces graminis var. tritici strain R3-111a-1.</title>
        <authorList>
            <consortium name="The Broad Institute Genome Sequencing Platform"/>
            <person name="Ma L.-J."/>
            <person name="Dead R."/>
            <person name="Young S."/>
            <person name="Zeng Q."/>
            <person name="Koehrsen M."/>
            <person name="Alvarado L."/>
            <person name="Berlin A."/>
            <person name="Chapman S.B."/>
            <person name="Chen Z."/>
            <person name="Freedman E."/>
            <person name="Gellesch M."/>
            <person name="Goldberg J."/>
            <person name="Griggs A."/>
            <person name="Gujja S."/>
            <person name="Heilman E.R."/>
            <person name="Heiman D."/>
            <person name="Hepburn T."/>
            <person name="Howarth C."/>
            <person name="Jen D."/>
            <person name="Larson L."/>
            <person name="Mehta T."/>
            <person name="Neiman D."/>
            <person name="Pearson M."/>
            <person name="Roberts A."/>
            <person name="Saif S."/>
            <person name="Shea T."/>
            <person name="Shenoy N."/>
            <person name="Sisk P."/>
            <person name="Stolte C."/>
            <person name="Sykes S."/>
            <person name="Walk T."/>
            <person name="White J."/>
            <person name="Yandava C."/>
            <person name="Haas B."/>
            <person name="Nusbaum C."/>
            <person name="Birren B."/>
        </authorList>
    </citation>
    <scope>NUCLEOTIDE SEQUENCE [LARGE SCALE GENOMIC DNA]</scope>
    <source>
        <strain evidence="3">R3-111a-1</strain>
    </source>
</reference>
<sequence>MGYSRGRGCSWFSLACFCYSKGRNEESPVALPVYDLHNHPDVQIRVVLLEV</sequence>
<dbReference type="VEuPathDB" id="FungiDB:GGTG_00173"/>
<dbReference type="RefSeq" id="XP_009216179.1">
    <property type="nucleotide sequence ID" value="XM_009217915.1"/>
</dbReference>
<dbReference type="AlphaFoldDB" id="J3NFY0"/>
<dbReference type="HOGENOM" id="CLU_3106458_0_0_1"/>
<gene>
    <name evidence="2" type="primary">20340631</name>
    <name evidence="1" type="ORF">GGTG_00173</name>
</gene>